<gene>
    <name evidence="3" type="ORF">GALL_61130</name>
</gene>
<dbReference type="PANTHER" id="PTHR22911">
    <property type="entry name" value="ACYL-MALONYL CONDENSING ENZYME-RELATED"/>
    <property type="match status" value="1"/>
</dbReference>
<feature type="transmembrane region" description="Helical" evidence="1">
    <location>
        <begin position="285"/>
        <end position="303"/>
    </location>
</feature>
<feature type="transmembrane region" description="Helical" evidence="1">
    <location>
        <begin position="48"/>
        <end position="72"/>
    </location>
</feature>
<reference evidence="3" key="1">
    <citation type="submission" date="2016-10" db="EMBL/GenBank/DDBJ databases">
        <title>Sequence of Gallionella enrichment culture.</title>
        <authorList>
            <person name="Poehlein A."/>
            <person name="Muehling M."/>
            <person name="Daniel R."/>
        </authorList>
    </citation>
    <scope>NUCLEOTIDE SEQUENCE</scope>
</reference>
<keyword evidence="1" id="KW-0812">Transmembrane</keyword>
<evidence type="ECO:0000313" key="3">
    <source>
        <dbReference type="EMBL" id="OIR12414.1"/>
    </source>
</evidence>
<comment type="caution">
    <text evidence="3">The sequence shown here is derived from an EMBL/GenBank/DDBJ whole genome shotgun (WGS) entry which is preliminary data.</text>
</comment>
<dbReference type="InterPro" id="IPR037185">
    <property type="entry name" value="EmrE-like"/>
</dbReference>
<dbReference type="AlphaFoldDB" id="A0A1J5TK66"/>
<organism evidence="3">
    <name type="scientific">mine drainage metagenome</name>
    <dbReference type="NCBI Taxonomy" id="410659"/>
    <lineage>
        <taxon>unclassified sequences</taxon>
        <taxon>metagenomes</taxon>
        <taxon>ecological metagenomes</taxon>
    </lineage>
</organism>
<feature type="transmembrane region" description="Helical" evidence="1">
    <location>
        <begin position="84"/>
        <end position="104"/>
    </location>
</feature>
<feature type="domain" description="EamA" evidence="2">
    <location>
        <begin position="169"/>
        <end position="301"/>
    </location>
</feature>
<feature type="transmembrane region" description="Helical" evidence="1">
    <location>
        <begin position="260"/>
        <end position="279"/>
    </location>
</feature>
<accession>A0A1J5TK66</accession>
<feature type="transmembrane region" description="Helical" evidence="1">
    <location>
        <begin position="136"/>
        <end position="155"/>
    </location>
</feature>
<dbReference type="InterPro" id="IPR000620">
    <property type="entry name" value="EamA_dom"/>
</dbReference>
<feature type="transmembrane region" description="Helical" evidence="1">
    <location>
        <begin position="21"/>
        <end position="42"/>
    </location>
</feature>
<dbReference type="GO" id="GO:0016020">
    <property type="term" value="C:membrane"/>
    <property type="evidence" value="ECO:0007669"/>
    <property type="project" value="InterPro"/>
</dbReference>
<protein>
    <submittedName>
        <fullName evidence="3">EamA-like transporter family protein</fullName>
    </submittedName>
</protein>
<feature type="domain" description="EamA" evidence="2">
    <location>
        <begin position="23"/>
        <end position="153"/>
    </location>
</feature>
<feature type="transmembrane region" description="Helical" evidence="1">
    <location>
        <begin position="110"/>
        <end position="129"/>
    </location>
</feature>
<dbReference type="SUPFAM" id="SSF103481">
    <property type="entry name" value="Multidrug resistance efflux transporter EmrE"/>
    <property type="match status" value="2"/>
</dbReference>
<dbReference type="Pfam" id="PF00892">
    <property type="entry name" value="EamA"/>
    <property type="match status" value="2"/>
</dbReference>
<keyword evidence="1" id="KW-1133">Transmembrane helix</keyword>
<proteinExistence type="predicted"/>
<feature type="transmembrane region" description="Helical" evidence="1">
    <location>
        <begin position="228"/>
        <end position="248"/>
    </location>
</feature>
<sequence>MSKVSNVENNNQVKVSADSHHTMAVFGLLFGAVCWGIIWYPYRLMSEAGVSGVVSSLYTYSIATIIAGIYFAKYWRGIFKLPISIVWLGLTAGWTNLSYVLAVIDGEVMRVMLLFYLSPLWTLILAHFWLKEKTTFNGYVAIAASLVGAFIMLHNPQVGGFPLPKNTAEWLGFSAGLGFALSNVIARKSSHLSLRAKSFAIWIGVLLVSLAFLPFVKDALPMPSFFSLTDWLILTLIAFLLLAATLFVQYGVTRIPATRASVLFLFELVVAAVASYYLAHETMAMNEWIGGSLIVVAAIFAATQDN</sequence>
<feature type="transmembrane region" description="Helical" evidence="1">
    <location>
        <begin position="198"/>
        <end position="216"/>
    </location>
</feature>
<evidence type="ECO:0000256" key="1">
    <source>
        <dbReference type="SAM" id="Phobius"/>
    </source>
</evidence>
<dbReference type="EMBL" id="MLJW01000017">
    <property type="protein sequence ID" value="OIR12414.1"/>
    <property type="molecule type" value="Genomic_DNA"/>
</dbReference>
<name>A0A1J5TK66_9ZZZZ</name>
<feature type="transmembrane region" description="Helical" evidence="1">
    <location>
        <begin position="167"/>
        <end position="186"/>
    </location>
</feature>
<evidence type="ECO:0000259" key="2">
    <source>
        <dbReference type="Pfam" id="PF00892"/>
    </source>
</evidence>
<keyword evidence="1" id="KW-0472">Membrane</keyword>